<dbReference type="AlphaFoldDB" id="A0A6I4HUA9"/>
<dbReference type="Pfam" id="PF20247">
    <property type="entry name" value="DUF6602"/>
    <property type="match status" value="1"/>
</dbReference>
<accession>A0A6I4HUA9</accession>
<evidence type="ECO:0000313" key="2">
    <source>
        <dbReference type="EMBL" id="QQL50262.1"/>
    </source>
</evidence>
<dbReference type="EMBL" id="CP066775">
    <property type="protein sequence ID" value="QQL50262.1"/>
    <property type="molecule type" value="Genomic_DNA"/>
</dbReference>
<dbReference type="InterPro" id="IPR046537">
    <property type="entry name" value="DUF6602"/>
</dbReference>
<keyword evidence="3" id="KW-1185">Reference proteome</keyword>
<evidence type="ECO:0000259" key="1">
    <source>
        <dbReference type="Pfam" id="PF20247"/>
    </source>
</evidence>
<feature type="domain" description="DUF6602" evidence="1">
    <location>
        <begin position="21"/>
        <end position="122"/>
    </location>
</feature>
<protein>
    <recommendedName>
        <fullName evidence="1">DUF6602 domain-containing protein</fullName>
    </recommendedName>
</protein>
<proteinExistence type="predicted"/>
<dbReference type="KEGG" id="mgik:GO620_002065"/>
<name>A0A6I4HUA9_9SPHI</name>
<dbReference type="RefSeq" id="WP_157522625.1">
    <property type="nucleotide sequence ID" value="NZ_CP066775.1"/>
</dbReference>
<organism evidence="2 3">
    <name type="scientific">Mucilaginibacter ginkgonis</name>
    <dbReference type="NCBI Taxonomy" id="2682091"/>
    <lineage>
        <taxon>Bacteria</taxon>
        <taxon>Pseudomonadati</taxon>
        <taxon>Bacteroidota</taxon>
        <taxon>Sphingobacteriia</taxon>
        <taxon>Sphingobacteriales</taxon>
        <taxon>Sphingobacteriaceae</taxon>
        <taxon>Mucilaginibacter</taxon>
    </lineage>
</organism>
<reference evidence="2 3" key="1">
    <citation type="submission" date="2020-12" db="EMBL/GenBank/DDBJ databases">
        <title>HMF7856_wgs.fasta genome submission.</title>
        <authorList>
            <person name="Kang H."/>
            <person name="Kim H."/>
            <person name="Joh K."/>
        </authorList>
    </citation>
    <scope>NUCLEOTIDE SEQUENCE [LARGE SCALE GENOMIC DNA]</scope>
    <source>
        <strain evidence="2 3">HMF7856</strain>
    </source>
</reference>
<gene>
    <name evidence="2" type="ORF">GO620_002065</name>
</gene>
<dbReference type="Proteomes" id="UP000429232">
    <property type="component" value="Chromosome"/>
</dbReference>
<evidence type="ECO:0000313" key="3">
    <source>
        <dbReference type="Proteomes" id="UP000429232"/>
    </source>
</evidence>
<sequence length="432" mass="49365">MIEKVSDLLQALIKAEAQKIEEQDIHHRVTIGNMYEGLTADIISKSLFGGLDLQVINNSFIKGKKGILSKEMDVMVITGEGERLPYSDQYKVEPEQVIAVIQVKKKLNKQQLADAHENLKDVYDIADWETITPAQQEIYRDAFRTICQKDLIVDGKIREDFDNETERQVFHMLFFEAVMPVRIVLGYEGYTTEHGLRQGFVEYLKDNISTLEKQKGGFSPLTFPSLIINEGFSLLKGNAMPYIGPMLNGHWIFYFSNGQNPLMHLLEMIWTRLSYLYDIPADVFGEDLEIEGLNTLLIGNPVTTDQMSGWNYDIIETSAQELEKAANERREWEPVKLSFDQHVIIYALTQQETLSIGEIPKLINKDDTFDTAGFVRTLFETGLLLNENGCMRLATVLCRTLYTPEEGFFAADDKTGRFSRWLDKQLAAGRFK</sequence>